<dbReference type="SUPFAM" id="SSF49562">
    <property type="entry name" value="C2 domain (Calcium/lipid-binding domain, CaLB)"/>
    <property type="match status" value="1"/>
</dbReference>
<accession>A0AB34KKG0</accession>
<dbReference type="GO" id="GO:0006914">
    <property type="term" value="P:autophagy"/>
    <property type="evidence" value="ECO:0007669"/>
    <property type="project" value="UniProtKB-KW"/>
</dbReference>
<dbReference type="PANTHER" id="PTHR24348">
    <property type="entry name" value="SERINE/THREONINE-PROTEIN KINASE UNC-51-RELATED"/>
    <property type="match status" value="1"/>
</dbReference>
<evidence type="ECO:0000313" key="8">
    <source>
        <dbReference type="Proteomes" id="UP000803884"/>
    </source>
</evidence>
<organism evidence="7 8">
    <name type="scientific">Cladosporium halotolerans</name>
    <dbReference type="NCBI Taxonomy" id="1052096"/>
    <lineage>
        <taxon>Eukaryota</taxon>
        <taxon>Fungi</taxon>
        <taxon>Dikarya</taxon>
        <taxon>Ascomycota</taxon>
        <taxon>Pezizomycotina</taxon>
        <taxon>Dothideomycetes</taxon>
        <taxon>Dothideomycetidae</taxon>
        <taxon>Cladosporiales</taxon>
        <taxon>Cladosporiaceae</taxon>
        <taxon>Cladosporium</taxon>
    </lineage>
</organism>
<gene>
    <name evidence="7" type="ORF">WHR41_05631</name>
</gene>
<dbReference type="Gene3D" id="1.10.510.10">
    <property type="entry name" value="Transferase(Phosphotransferase) domain 1"/>
    <property type="match status" value="1"/>
</dbReference>
<dbReference type="InterPro" id="IPR011009">
    <property type="entry name" value="Kinase-like_dom_sf"/>
</dbReference>
<dbReference type="Pfam" id="PF00069">
    <property type="entry name" value="Pkinase"/>
    <property type="match status" value="1"/>
</dbReference>
<feature type="region of interest" description="Disordered" evidence="4">
    <location>
        <begin position="347"/>
        <end position="369"/>
    </location>
</feature>
<dbReference type="InterPro" id="IPR000719">
    <property type="entry name" value="Prot_kinase_dom"/>
</dbReference>
<dbReference type="GO" id="GO:0010506">
    <property type="term" value="P:regulation of autophagy"/>
    <property type="evidence" value="ECO:0007669"/>
    <property type="project" value="InterPro"/>
</dbReference>
<dbReference type="InterPro" id="IPR000008">
    <property type="entry name" value="C2_dom"/>
</dbReference>
<dbReference type="AlphaFoldDB" id="A0AB34KKG0"/>
<comment type="caution">
    <text evidence="7">The sequence shown here is derived from an EMBL/GenBank/DDBJ whole genome shotgun (WGS) entry which is preliminary data.</text>
</comment>
<dbReference type="Gene3D" id="2.60.40.150">
    <property type="entry name" value="C2 domain"/>
    <property type="match status" value="1"/>
</dbReference>
<dbReference type="SUPFAM" id="SSF56112">
    <property type="entry name" value="Protein kinase-like (PK-like)"/>
    <property type="match status" value="1"/>
</dbReference>
<keyword evidence="8" id="KW-1185">Reference proteome</keyword>
<dbReference type="GeneID" id="96007074"/>
<dbReference type="GO" id="GO:0005524">
    <property type="term" value="F:ATP binding"/>
    <property type="evidence" value="ECO:0007669"/>
    <property type="project" value="InterPro"/>
</dbReference>
<feature type="compositionally biased region" description="Basic and acidic residues" evidence="4">
    <location>
        <begin position="568"/>
        <end position="582"/>
    </location>
</feature>
<dbReference type="PANTHER" id="PTHR24348:SF68">
    <property type="entry name" value="SERINE_THREONINE-PROTEIN KINASE ATG1C"/>
    <property type="match status" value="1"/>
</dbReference>
<dbReference type="InterPro" id="IPR035892">
    <property type="entry name" value="C2_domain_sf"/>
</dbReference>
<reference evidence="7 8" key="1">
    <citation type="journal article" date="2020" name="Microbiol. Resour. Announc.">
        <title>Draft Genome Sequence of a Cladosporium Species Isolated from the Mesophotic Ascidian Didemnum maculosum.</title>
        <authorList>
            <person name="Gioti A."/>
            <person name="Siaperas R."/>
            <person name="Nikolaivits E."/>
            <person name="Le Goff G."/>
            <person name="Ouazzani J."/>
            <person name="Kotoulas G."/>
            <person name="Topakas E."/>
        </authorList>
    </citation>
    <scope>NUCLEOTIDE SEQUENCE [LARGE SCALE GENOMIC DNA]</scope>
    <source>
        <strain evidence="7 8">TM138-S3</strain>
    </source>
</reference>
<evidence type="ECO:0000256" key="1">
    <source>
        <dbReference type="ARBA" id="ARBA00004623"/>
    </source>
</evidence>
<dbReference type="SMART" id="SM00220">
    <property type="entry name" value="S_TKc"/>
    <property type="match status" value="1"/>
</dbReference>
<dbReference type="GO" id="GO:0034045">
    <property type="term" value="C:phagophore assembly site membrane"/>
    <property type="evidence" value="ECO:0007669"/>
    <property type="project" value="UniProtKB-SubCell"/>
</dbReference>
<dbReference type="InterPro" id="IPR008271">
    <property type="entry name" value="Ser/Thr_kinase_AS"/>
</dbReference>
<dbReference type="RefSeq" id="XP_069228525.1">
    <property type="nucleotide sequence ID" value="XM_069374236.1"/>
</dbReference>
<evidence type="ECO:0000259" key="5">
    <source>
        <dbReference type="PROSITE" id="PS50004"/>
    </source>
</evidence>
<protein>
    <recommendedName>
        <fullName evidence="3">Autophagy-related protein 1</fullName>
    </recommendedName>
</protein>
<keyword evidence="2" id="KW-0072">Autophagy</keyword>
<dbReference type="EMBL" id="JAAQHG020000019">
    <property type="protein sequence ID" value="KAL1585419.1"/>
    <property type="molecule type" value="Genomic_DNA"/>
</dbReference>
<dbReference type="GO" id="GO:0004674">
    <property type="term" value="F:protein serine/threonine kinase activity"/>
    <property type="evidence" value="ECO:0007669"/>
    <property type="project" value="InterPro"/>
</dbReference>
<feature type="domain" description="Protein kinase" evidence="6">
    <location>
        <begin position="36"/>
        <end position="297"/>
    </location>
</feature>
<evidence type="ECO:0000259" key="6">
    <source>
        <dbReference type="PROSITE" id="PS50011"/>
    </source>
</evidence>
<sequence>MDDILEITRLRETSVSATETTHRIYQGQGHWRSERWVRCENIGRGGYGTIWREKEMQSQKFRAVKRVPKHAATWDYKKEIAAMAKCRQFPHHFAYMHGWYEDDDCIFLAIDWFEFGDLSQCVNAQIPEEQAKDITGQLCAGLSAIHQMGLTHRDLKPQNVFVVARWPPSWSVRIGDFGISKRVQQNETALRTMTGTQAYMAPEIFPWLMDDDETHVYTMAVDMWALGVVIYQLLTFQLPFGDHNPLYRYCKSSSSFPEAPLLDARVTTQGINIVKLLLQSHPGDRLTSSDSLTHPWLCKAVSLPRQAGSNKIQSNLDKALELRKSTDSTLSKAAQFDLTPPRILVPHAGGDGSDQTASHMSGHGAGDATSQLTNAMIDTLMRASGYLLHDSTWSDESALQSNEPLGVVEHGDSEAVKLTSHKMGGPERPKVVQNKYDTTVKHNYRVRVIEVSGLKCPVLPGTSIWNRILNHDRTSDADLPGIFVRIFVGRERFDTRAIKWRRHLEWDESFDLAFSRNETLAVSIWDERSANSKFSRALARDYIITKKLIGLPVDEEKIMEYKLRHFEESEKEKDPATRKSEISIRLGFTARP</sequence>
<evidence type="ECO:0000313" key="7">
    <source>
        <dbReference type="EMBL" id="KAL1585419.1"/>
    </source>
</evidence>
<evidence type="ECO:0000256" key="3">
    <source>
        <dbReference type="ARBA" id="ARBA00030237"/>
    </source>
</evidence>
<dbReference type="PROSITE" id="PS50011">
    <property type="entry name" value="PROTEIN_KINASE_DOM"/>
    <property type="match status" value="1"/>
</dbReference>
<dbReference type="Proteomes" id="UP000803884">
    <property type="component" value="Unassembled WGS sequence"/>
</dbReference>
<proteinExistence type="predicted"/>
<feature type="region of interest" description="Disordered" evidence="4">
    <location>
        <begin position="568"/>
        <end position="592"/>
    </location>
</feature>
<dbReference type="PROSITE" id="PS50004">
    <property type="entry name" value="C2"/>
    <property type="match status" value="1"/>
</dbReference>
<dbReference type="InterPro" id="IPR045269">
    <property type="entry name" value="Atg1-like"/>
</dbReference>
<name>A0AB34KKG0_9PEZI</name>
<evidence type="ECO:0000256" key="2">
    <source>
        <dbReference type="ARBA" id="ARBA00023006"/>
    </source>
</evidence>
<evidence type="ECO:0000256" key="4">
    <source>
        <dbReference type="SAM" id="MobiDB-lite"/>
    </source>
</evidence>
<comment type="subcellular location">
    <subcellularLocation>
        <location evidence="1">Preautophagosomal structure membrane</location>
        <topology evidence="1">Peripheral membrane protein</topology>
    </subcellularLocation>
</comment>
<dbReference type="PROSITE" id="PS00108">
    <property type="entry name" value="PROTEIN_KINASE_ST"/>
    <property type="match status" value="1"/>
</dbReference>
<feature type="domain" description="C2" evidence="5">
    <location>
        <begin position="425"/>
        <end position="566"/>
    </location>
</feature>